<protein>
    <submittedName>
        <fullName evidence="1">Os07g0529100 protein</fullName>
    </submittedName>
</protein>
<proteinExistence type="predicted"/>
<evidence type="ECO:0000313" key="1">
    <source>
        <dbReference type="EMBL" id="BAF21754.1"/>
    </source>
</evidence>
<dbReference type="KEGG" id="dosa:Os07g0529100"/>
<reference evidence="1 2" key="1">
    <citation type="journal article" date="2005" name="Nature">
        <title>The map-based sequence of the rice genome.</title>
        <authorList>
            <consortium name="International rice genome sequencing project (IRGSP)"/>
            <person name="Matsumoto T."/>
            <person name="Wu J."/>
            <person name="Kanamori H."/>
            <person name="Katayose Y."/>
            <person name="Fujisawa M."/>
            <person name="Namiki N."/>
            <person name="Mizuno H."/>
            <person name="Yamamoto K."/>
            <person name="Antonio B.A."/>
            <person name="Baba T."/>
            <person name="Sakata K."/>
            <person name="Nagamura Y."/>
            <person name="Aoki H."/>
            <person name="Arikawa K."/>
            <person name="Arita K."/>
            <person name="Bito T."/>
            <person name="Chiden Y."/>
            <person name="Fujitsuka N."/>
            <person name="Fukunaka R."/>
            <person name="Hamada M."/>
            <person name="Harada C."/>
            <person name="Hayashi A."/>
            <person name="Hijishita S."/>
            <person name="Honda M."/>
            <person name="Hosokawa S."/>
            <person name="Ichikawa Y."/>
            <person name="Idonuma A."/>
            <person name="Iijima M."/>
            <person name="Ikeda M."/>
            <person name="Ikeno M."/>
            <person name="Ito K."/>
            <person name="Ito S."/>
            <person name="Ito T."/>
            <person name="Ito Y."/>
            <person name="Ito Y."/>
            <person name="Iwabuchi A."/>
            <person name="Kamiya K."/>
            <person name="Karasawa W."/>
            <person name="Kurita K."/>
            <person name="Katagiri S."/>
            <person name="Kikuta A."/>
            <person name="Kobayashi H."/>
            <person name="Kobayashi N."/>
            <person name="Machita K."/>
            <person name="Maehara T."/>
            <person name="Masukawa M."/>
            <person name="Mizubayashi T."/>
            <person name="Mukai Y."/>
            <person name="Nagasaki H."/>
            <person name="Nagata Y."/>
            <person name="Naito S."/>
            <person name="Nakashima M."/>
            <person name="Nakama Y."/>
            <person name="Nakamichi Y."/>
            <person name="Nakamura M."/>
            <person name="Meguro A."/>
            <person name="Negishi M."/>
            <person name="Ohta I."/>
            <person name="Ohta T."/>
            <person name="Okamoto M."/>
            <person name="Ono N."/>
            <person name="Saji S."/>
            <person name="Sakaguchi M."/>
            <person name="Sakai K."/>
            <person name="Shibata M."/>
            <person name="Shimokawa T."/>
            <person name="Song J."/>
            <person name="Takazaki Y."/>
            <person name="Terasawa K."/>
            <person name="Tsugane M."/>
            <person name="Tsuji K."/>
            <person name="Ueda S."/>
            <person name="Waki K."/>
            <person name="Yamagata H."/>
            <person name="Yamamoto M."/>
            <person name="Yamamoto S."/>
            <person name="Yamane H."/>
            <person name="Yoshiki S."/>
            <person name="Yoshihara R."/>
            <person name="Yukawa K."/>
            <person name="Zhong H."/>
            <person name="Yano M."/>
            <person name="Yuan Q."/>
            <person name="Ouyang S."/>
            <person name="Liu J."/>
            <person name="Jones K.M."/>
            <person name="Gansberger K."/>
            <person name="Moffat K."/>
            <person name="Hill J."/>
            <person name="Bera J."/>
            <person name="Fadrosh D."/>
            <person name="Jin S."/>
            <person name="Johri S."/>
            <person name="Kim M."/>
            <person name="Overton L."/>
            <person name="Reardon M."/>
            <person name="Tsitrin T."/>
            <person name="Vuong H."/>
            <person name="Weaver B."/>
            <person name="Ciecko A."/>
            <person name="Tallon L."/>
            <person name="Jackson J."/>
            <person name="Pai G."/>
            <person name="Aken S.V."/>
            <person name="Utterback T."/>
            <person name="Reidmuller S."/>
            <person name="Feldblyum T."/>
            <person name="Hsiao J."/>
            <person name="Zismann V."/>
            <person name="Iobst S."/>
            <person name="de Vazeille A.R."/>
            <person name="Buell C.R."/>
            <person name="Ying K."/>
            <person name="Li Y."/>
            <person name="Lu T."/>
            <person name="Huang Y."/>
            <person name="Zhao Q."/>
            <person name="Feng Q."/>
            <person name="Zhang L."/>
            <person name="Zhu J."/>
            <person name="Weng Q."/>
            <person name="Mu J."/>
            <person name="Lu Y."/>
            <person name="Fan D."/>
            <person name="Liu Y."/>
            <person name="Guan J."/>
            <person name="Zhang Y."/>
            <person name="Yu S."/>
            <person name="Liu X."/>
            <person name="Zhang Y."/>
            <person name="Hong G."/>
            <person name="Han B."/>
            <person name="Choisne N."/>
            <person name="Demange N."/>
            <person name="Orjeda G."/>
            <person name="Samain S."/>
            <person name="Cattolico L."/>
            <person name="Pelletier E."/>
            <person name="Couloux A."/>
            <person name="Segurens B."/>
            <person name="Wincker P."/>
            <person name="D'Hont A."/>
            <person name="Scarpelli C."/>
            <person name="Weissenbach J."/>
            <person name="Salanoubat M."/>
            <person name="Quetier F."/>
            <person name="Yu Y."/>
            <person name="Kim H.R."/>
            <person name="Rambo T."/>
            <person name="Currie J."/>
            <person name="Collura K."/>
            <person name="Luo M."/>
            <person name="Yang T."/>
            <person name="Ammiraju J.S.S."/>
            <person name="Engler F."/>
            <person name="Soderlund C."/>
            <person name="Wing R.A."/>
            <person name="Palmer L.E."/>
            <person name="de la Bastide M."/>
            <person name="Spiegel L."/>
            <person name="Nascimento L."/>
            <person name="Zutavern T."/>
            <person name="O'Shaughnessy A."/>
            <person name="Dike S."/>
            <person name="Dedhia N."/>
            <person name="Preston R."/>
            <person name="Balija V."/>
            <person name="McCombie W.R."/>
            <person name="Chow T."/>
            <person name="Chen H."/>
            <person name="Chung M."/>
            <person name="Chen C."/>
            <person name="Shaw J."/>
            <person name="Wu H."/>
            <person name="Hsiao K."/>
            <person name="Chao Y."/>
            <person name="Chu M."/>
            <person name="Cheng C."/>
            <person name="Hour A."/>
            <person name="Lee P."/>
            <person name="Lin S."/>
            <person name="Lin Y."/>
            <person name="Liou J."/>
            <person name="Liu S."/>
            <person name="Hsing Y."/>
            <person name="Raghuvanshi S."/>
            <person name="Mohanty A."/>
            <person name="Bharti A.K."/>
            <person name="Gaur A."/>
            <person name="Gupta V."/>
            <person name="Kumar D."/>
            <person name="Ravi V."/>
            <person name="Vij S."/>
            <person name="Kapur A."/>
            <person name="Khurana P."/>
            <person name="Khurana P."/>
            <person name="Khurana J.P."/>
            <person name="Tyagi A.K."/>
            <person name="Gaikwad K."/>
            <person name="Singh A."/>
            <person name="Dalal V."/>
            <person name="Srivastava S."/>
            <person name="Dixit A."/>
            <person name="Pal A.K."/>
            <person name="Ghazi I.A."/>
            <person name="Yadav M."/>
            <person name="Pandit A."/>
            <person name="Bhargava A."/>
            <person name="Sureshbabu K."/>
            <person name="Batra K."/>
            <person name="Sharma T.R."/>
            <person name="Mohapatra T."/>
            <person name="Singh N.K."/>
            <person name="Messing J."/>
            <person name="Nelson A.B."/>
            <person name="Fuks G."/>
            <person name="Kavchok S."/>
            <person name="Keizer G."/>
            <person name="Linton E."/>
            <person name="Llaca V."/>
            <person name="Song R."/>
            <person name="Tanyolac B."/>
            <person name="Young S."/>
            <person name="Ho-Il K."/>
            <person name="Hahn J.H."/>
            <person name="Sangsakoo G."/>
            <person name="Vanavichit A."/>
            <person name="de Mattos Luiz.A.T."/>
            <person name="Zimmer P.D."/>
            <person name="Malone G."/>
            <person name="Dellagostin O."/>
            <person name="de Oliveira A.C."/>
            <person name="Bevan M."/>
            <person name="Bancroft I."/>
            <person name="Minx P."/>
            <person name="Cordum H."/>
            <person name="Wilson R."/>
            <person name="Cheng Z."/>
            <person name="Jin W."/>
            <person name="Jiang J."/>
            <person name="Leong S.A."/>
            <person name="Iwama H."/>
            <person name="Gojobori T."/>
            <person name="Itoh T."/>
            <person name="Niimura Y."/>
            <person name="Fujii Y."/>
            <person name="Habara T."/>
            <person name="Sakai H."/>
            <person name="Sato Y."/>
            <person name="Wilson G."/>
            <person name="Kumar K."/>
            <person name="McCouch S."/>
            <person name="Juretic N."/>
            <person name="Hoen D."/>
            <person name="Wright S."/>
            <person name="Bruskiewich R."/>
            <person name="Bureau T."/>
            <person name="Miyao A."/>
            <person name="Hirochika H."/>
            <person name="Nishikawa T."/>
            <person name="Kadowaki K."/>
            <person name="Sugiura M."/>
            <person name="Burr B."/>
            <person name="Sasaki T."/>
        </authorList>
    </citation>
    <scope>NUCLEOTIDE SEQUENCE [LARGE SCALE GENOMIC DNA]</scope>
    <source>
        <strain evidence="2">cv. Nipponbare</strain>
    </source>
</reference>
<accession>Q0D5W9</accession>
<dbReference type="AlphaFoldDB" id="Q0D5W9"/>
<evidence type="ECO:0000313" key="2">
    <source>
        <dbReference type="Proteomes" id="UP000000763"/>
    </source>
</evidence>
<dbReference type="EMBL" id="AP008213">
    <property type="protein sequence ID" value="BAF21754.1"/>
    <property type="molecule type" value="Genomic_DNA"/>
</dbReference>
<sequence length="157" mass="17435">MMASLVSAIRQDGTVWLLTIRASHLDNWTSGTTRLEPSASSGWMDYRHMEARGTPVRCRRAESAAVVRHRKDQHAGGSTDVVHCADWFSYTNLMHARRIRLTCIYTHACCMHTTDICIYPYSTATSLTLTRIIFVINCLACTAGAACRGLLKIVSGL</sequence>
<name>Q0D5W9_ORYSJ</name>
<organism evidence="1 2">
    <name type="scientific">Oryza sativa subsp. japonica</name>
    <name type="common">Rice</name>
    <dbReference type="NCBI Taxonomy" id="39947"/>
    <lineage>
        <taxon>Eukaryota</taxon>
        <taxon>Viridiplantae</taxon>
        <taxon>Streptophyta</taxon>
        <taxon>Embryophyta</taxon>
        <taxon>Tracheophyta</taxon>
        <taxon>Spermatophyta</taxon>
        <taxon>Magnoliopsida</taxon>
        <taxon>Liliopsida</taxon>
        <taxon>Poales</taxon>
        <taxon>Poaceae</taxon>
        <taxon>BOP clade</taxon>
        <taxon>Oryzoideae</taxon>
        <taxon>Oryzeae</taxon>
        <taxon>Oryzinae</taxon>
        <taxon>Oryza</taxon>
        <taxon>Oryza sativa</taxon>
    </lineage>
</organism>
<dbReference type="Proteomes" id="UP000000763">
    <property type="component" value="Chromosome 7"/>
</dbReference>
<reference evidence="2" key="2">
    <citation type="journal article" date="2008" name="Nucleic Acids Res.">
        <title>The rice annotation project database (RAP-DB): 2008 update.</title>
        <authorList>
            <consortium name="The rice annotation project (RAP)"/>
        </authorList>
    </citation>
    <scope>GENOME REANNOTATION</scope>
    <source>
        <strain evidence="2">cv. Nipponbare</strain>
    </source>
</reference>
<gene>
    <name evidence="1" type="ordered locus">Os07g0529100</name>
</gene>